<evidence type="ECO:0000313" key="3">
    <source>
        <dbReference type="Proteomes" id="UP001243846"/>
    </source>
</evidence>
<feature type="domain" description="DUF4123" evidence="1">
    <location>
        <begin position="14"/>
        <end position="119"/>
    </location>
</feature>
<reference evidence="3" key="1">
    <citation type="journal article" date="2019" name="Int. J. Syst. Evol. Microbiol.">
        <title>The Global Catalogue of Microorganisms (GCM) 10K type strain sequencing project: providing services to taxonomists for standard genome sequencing and annotation.</title>
        <authorList>
            <consortium name="The Broad Institute Genomics Platform"/>
            <consortium name="The Broad Institute Genome Sequencing Center for Infectious Disease"/>
            <person name="Wu L."/>
            <person name="Ma J."/>
        </authorList>
    </citation>
    <scope>NUCLEOTIDE SEQUENCE [LARGE SCALE GENOMIC DNA]</scope>
    <source>
        <strain evidence="3">CECT 8482</strain>
    </source>
</reference>
<dbReference type="Proteomes" id="UP001243846">
    <property type="component" value="Unassembled WGS sequence"/>
</dbReference>
<evidence type="ECO:0000259" key="1">
    <source>
        <dbReference type="Pfam" id="PF13503"/>
    </source>
</evidence>
<dbReference type="EMBL" id="JAUFRC010000001">
    <property type="protein sequence ID" value="MDN3711473.1"/>
    <property type="molecule type" value="Genomic_DNA"/>
</dbReference>
<comment type="caution">
    <text evidence="2">The sequence shown here is derived from an EMBL/GenBank/DDBJ whole genome shotgun (WGS) entry which is preliminary data.</text>
</comment>
<evidence type="ECO:0000313" key="2">
    <source>
        <dbReference type="EMBL" id="MDN3711473.1"/>
    </source>
</evidence>
<organism evidence="2 3">
    <name type="scientific">Paracoccus cavernae</name>
    <dbReference type="NCBI Taxonomy" id="1571207"/>
    <lineage>
        <taxon>Bacteria</taxon>
        <taxon>Pseudomonadati</taxon>
        <taxon>Pseudomonadota</taxon>
        <taxon>Alphaproteobacteria</taxon>
        <taxon>Rhodobacterales</taxon>
        <taxon>Paracoccaceae</taxon>
        <taxon>Paracoccus</taxon>
    </lineage>
</organism>
<accession>A0ABT8D6G0</accession>
<name>A0ABT8D6G0_9RHOB</name>
<sequence length="286" mass="32366">MDAGRIAMFDAETLAQGAPFACLLGGEAVEKLGNWAAWIFRLGKDDRLTRQLFTMAQDGRGGLWPLRSAVFLRSTENLETLRSHLRRFTQIPDEAGKRYFLRFYCPDALPVILGHLENDGARRERWYRHRGKTVVESYWIPDPDAPAMIVHHHDDTPPAHPANIPFQLDAAYRHIMAEIRRIQQRRKIADAVLLSEGNAHDLSAHDWHRIVDATIDAAWTAGVGPERAMAYIAMGALTRGRAVSAEEISRILQLPDSPGQQTERARRFAEGAEQAPVIHDDWVLRR</sequence>
<dbReference type="InterPro" id="IPR025391">
    <property type="entry name" value="DUF4123"/>
</dbReference>
<dbReference type="Pfam" id="PF13503">
    <property type="entry name" value="DUF4123"/>
    <property type="match status" value="1"/>
</dbReference>
<proteinExistence type="predicted"/>
<keyword evidence="3" id="KW-1185">Reference proteome</keyword>
<gene>
    <name evidence="2" type="ORF">QWZ10_05975</name>
</gene>
<protein>
    <submittedName>
        <fullName evidence="2">DUF4123 domain-containing protein</fullName>
    </submittedName>
</protein>